<dbReference type="InterPro" id="IPR001199">
    <property type="entry name" value="Cyt_B5-like_heme/steroid-bd"/>
</dbReference>
<feature type="region of interest" description="Disordered" evidence="2">
    <location>
        <begin position="136"/>
        <end position="159"/>
    </location>
</feature>
<evidence type="ECO:0000313" key="5">
    <source>
        <dbReference type="Proteomes" id="UP000193411"/>
    </source>
</evidence>
<name>A0A1Y2I4D7_9FUNG</name>
<proteinExistence type="inferred from homology"/>
<evidence type="ECO:0000313" key="4">
    <source>
        <dbReference type="EMBL" id="ORZ41727.1"/>
    </source>
</evidence>
<protein>
    <submittedName>
        <fullName evidence="4">Cytochrome b5-like heme/steroid binding domain-containing protein</fullName>
    </submittedName>
</protein>
<dbReference type="GO" id="GO:0012505">
    <property type="term" value="C:endomembrane system"/>
    <property type="evidence" value="ECO:0007669"/>
    <property type="project" value="TreeGrafter"/>
</dbReference>
<dbReference type="InterPro" id="IPR050577">
    <property type="entry name" value="MAPR/NEUFC/NENF-like"/>
</dbReference>
<dbReference type="Proteomes" id="UP000193411">
    <property type="component" value="Unassembled WGS sequence"/>
</dbReference>
<evidence type="ECO:0000256" key="2">
    <source>
        <dbReference type="SAM" id="MobiDB-lite"/>
    </source>
</evidence>
<dbReference type="GO" id="GO:0020037">
    <property type="term" value="F:heme binding"/>
    <property type="evidence" value="ECO:0007669"/>
    <property type="project" value="UniProtKB-ARBA"/>
</dbReference>
<dbReference type="OrthoDB" id="10257697at2759"/>
<dbReference type="AlphaFoldDB" id="A0A1Y2I4D7"/>
<dbReference type="PANTHER" id="PTHR10281:SF76">
    <property type="entry name" value="CALCUTTA CUP-RELATED"/>
    <property type="match status" value="1"/>
</dbReference>
<comment type="caution">
    <text evidence="4">The sequence shown here is derived from an EMBL/GenBank/DDBJ whole genome shotgun (WGS) entry which is preliminary data.</text>
</comment>
<dbReference type="PANTHER" id="PTHR10281">
    <property type="entry name" value="MEMBRANE-ASSOCIATED PROGESTERONE RECEPTOR COMPONENT-RELATED"/>
    <property type="match status" value="1"/>
</dbReference>
<gene>
    <name evidence="4" type="ORF">BCR44DRAFT_93281</name>
</gene>
<dbReference type="EMBL" id="MCFL01000001">
    <property type="protein sequence ID" value="ORZ41727.1"/>
    <property type="molecule type" value="Genomic_DNA"/>
</dbReference>
<comment type="similarity">
    <text evidence="1">Belongs to the cytochrome b5 family. MAPR subfamily.</text>
</comment>
<dbReference type="SMART" id="SM01117">
    <property type="entry name" value="Cyt-b5"/>
    <property type="match status" value="1"/>
</dbReference>
<dbReference type="SUPFAM" id="SSF55856">
    <property type="entry name" value="Cytochrome b5-like heme/steroid binding domain"/>
    <property type="match status" value="1"/>
</dbReference>
<reference evidence="4 5" key="1">
    <citation type="submission" date="2016-07" db="EMBL/GenBank/DDBJ databases">
        <title>Pervasive Adenine N6-methylation of Active Genes in Fungi.</title>
        <authorList>
            <consortium name="DOE Joint Genome Institute"/>
            <person name="Mondo S.J."/>
            <person name="Dannebaum R.O."/>
            <person name="Kuo R.C."/>
            <person name="Labutti K."/>
            <person name="Haridas S."/>
            <person name="Kuo A."/>
            <person name="Salamov A."/>
            <person name="Ahrendt S.R."/>
            <person name="Lipzen A."/>
            <person name="Sullivan W."/>
            <person name="Andreopoulos W.B."/>
            <person name="Clum A."/>
            <person name="Lindquist E."/>
            <person name="Daum C."/>
            <person name="Ramamoorthy G.K."/>
            <person name="Gryganskyi A."/>
            <person name="Culley D."/>
            <person name="Magnuson J.K."/>
            <person name="James T.Y."/>
            <person name="O'Malley M.A."/>
            <person name="Stajich J.E."/>
            <person name="Spatafora J.W."/>
            <person name="Visel A."/>
            <person name="Grigoriev I.V."/>
        </authorList>
    </citation>
    <scope>NUCLEOTIDE SEQUENCE [LARGE SCALE GENOMIC DNA]</scope>
    <source>
        <strain evidence="4 5">PL171</strain>
    </source>
</reference>
<feature type="domain" description="Cytochrome b5 heme-binding" evidence="3">
    <location>
        <begin position="28"/>
        <end position="125"/>
    </location>
</feature>
<organism evidence="4 5">
    <name type="scientific">Catenaria anguillulae PL171</name>
    <dbReference type="NCBI Taxonomy" id="765915"/>
    <lineage>
        <taxon>Eukaryota</taxon>
        <taxon>Fungi</taxon>
        <taxon>Fungi incertae sedis</taxon>
        <taxon>Blastocladiomycota</taxon>
        <taxon>Blastocladiomycetes</taxon>
        <taxon>Blastocladiales</taxon>
        <taxon>Catenariaceae</taxon>
        <taxon>Catenaria</taxon>
    </lineage>
</organism>
<keyword evidence="5" id="KW-1185">Reference proteome</keyword>
<dbReference type="FunFam" id="3.10.120.10:FF:000003">
    <property type="entry name" value="membrane-associated progesterone receptor component 1"/>
    <property type="match status" value="1"/>
</dbReference>
<evidence type="ECO:0000256" key="1">
    <source>
        <dbReference type="ARBA" id="ARBA00038357"/>
    </source>
</evidence>
<accession>A0A1Y2I4D7</accession>
<dbReference type="GO" id="GO:0016020">
    <property type="term" value="C:membrane"/>
    <property type="evidence" value="ECO:0007669"/>
    <property type="project" value="TreeGrafter"/>
</dbReference>
<sequence length="159" mass="17744">MFGNLTFNYKLPSLNKLKHKYFHKELVFTPETLKEFDGTDPTKPIYLAVLGKVYDVSAGREHYGPGGGYSFFSGRDAGRAFVTGCFETHLTPDLRGLSAEQLKGVDEWREFYDNHDQYFYVGTVVHPPIDPNTPIPKHCDEEPEAGGLAGTGGEKPVDK</sequence>
<evidence type="ECO:0000259" key="3">
    <source>
        <dbReference type="SMART" id="SM01117"/>
    </source>
</evidence>
<dbReference type="Pfam" id="PF00173">
    <property type="entry name" value="Cyt-b5"/>
    <property type="match status" value="1"/>
</dbReference>
<dbReference type="InterPro" id="IPR036400">
    <property type="entry name" value="Cyt_B5-like_heme/steroid_sf"/>
</dbReference>
<dbReference type="Gene3D" id="3.10.120.10">
    <property type="entry name" value="Cytochrome b5-like heme/steroid binding domain"/>
    <property type="match status" value="1"/>
</dbReference>